<accession>A0A0D0NT89</accession>
<evidence type="ECO:0000256" key="1">
    <source>
        <dbReference type="SAM" id="MobiDB-lite"/>
    </source>
</evidence>
<dbReference type="Proteomes" id="UP000032066">
    <property type="component" value="Unassembled WGS sequence"/>
</dbReference>
<dbReference type="EMBL" id="JXZB01000004">
    <property type="protein sequence ID" value="KIQ62366.1"/>
    <property type="molecule type" value="Genomic_DNA"/>
</dbReference>
<keyword evidence="2" id="KW-0812">Transmembrane</keyword>
<comment type="caution">
    <text evidence="3">The sequence shown here is derived from an EMBL/GenBank/DDBJ whole genome shotgun (WGS) entry which is preliminary data.</text>
</comment>
<feature type="region of interest" description="Disordered" evidence="1">
    <location>
        <begin position="59"/>
        <end position="118"/>
    </location>
</feature>
<protein>
    <submittedName>
        <fullName evidence="3">Uncharacterized protein</fullName>
    </submittedName>
</protein>
<feature type="transmembrane region" description="Helical" evidence="2">
    <location>
        <begin position="43"/>
        <end position="62"/>
    </location>
</feature>
<gene>
    <name evidence="3" type="ORF">TR51_25150</name>
</gene>
<reference evidence="3 4" key="1">
    <citation type="submission" date="2015-02" db="EMBL/GenBank/DDBJ databases">
        <title>Draft genome sequence of Kitasatospora griseola MF730-N6, a bafilomycin, terpentecin and satosporin producer.</title>
        <authorList>
            <person name="Arens J.C."/>
            <person name="Haltli B."/>
            <person name="Kerr R.G."/>
        </authorList>
    </citation>
    <scope>NUCLEOTIDE SEQUENCE [LARGE SCALE GENOMIC DNA]</scope>
    <source>
        <strain evidence="3 4">MF730-N6</strain>
    </source>
</reference>
<proteinExistence type="predicted"/>
<dbReference type="STRING" id="2064.TR51_25150"/>
<name>A0A0D0NT89_KITGR</name>
<dbReference type="AlphaFoldDB" id="A0A0D0NT89"/>
<dbReference type="RefSeq" id="WP_043914311.1">
    <property type="nucleotide sequence ID" value="NZ_JXZB01000004.1"/>
</dbReference>
<evidence type="ECO:0000256" key="2">
    <source>
        <dbReference type="SAM" id="Phobius"/>
    </source>
</evidence>
<evidence type="ECO:0000313" key="3">
    <source>
        <dbReference type="EMBL" id="KIQ62366.1"/>
    </source>
</evidence>
<keyword evidence="2" id="KW-1133">Transmembrane helix</keyword>
<keyword evidence="4" id="KW-1185">Reference proteome</keyword>
<dbReference type="PATRIC" id="fig|2064.6.peg.5368"/>
<organism evidence="3 4">
    <name type="scientific">Kitasatospora griseola</name>
    <name type="common">Streptomyces griseolosporeus</name>
    <dbReference type="NCBI Taxonomy" id="2064"/>
    <lineage>
        <taxon>Bacteria</taxon>
        <taxon>Bacillati</taxon>
        <taxon>Actinomycetota</taxon>
        <taxon>Actinomycetes</taxon>
        <taxon>Kitasatosporales</taxon>
        <taxon>Streptomycetaceae</taxon>
        <taxon>Kitasatospora</taxon>
    </lineage>
</organism>
<feature type="compositionally biased region" description="Low complexity" evidence="1">
    <location>
        <begin position="81"/>
        <end position="92"/>
    </location>
</feature>
<keyword evidence="2" id="KW-0472">Membrane</keyword>
<sequence length="118" mass="12131">MHSPDPRLAAALRTAADAASARTFAPPARQIAARGRRRRRVRVGATLTVTACLAITAGVTLAPDRPPRPVGPADAPATVRTPTPSATLAPSPTHTPPYDAATSPPPSRPIASTTHPQP</sequence>
<evidence type="ECO:0000313" key="4">
    <source>
        <dbReference type="Proteomes" id="UP000032066"/>
    </source>
</evidence>